<dbReference type="RefSeq" id="WP_303480886.1">
    <property type="nucleotide sequence ID" value="NZ_JAUOPJ010000001.1"/>
</dbReference>
<dbReference type="Gene3D" id="2.40.30.170">
    <property type="match status" value="1"/>
</dbReference>
<evidence type="ECO:0000256" key="2">
    <source>
        <dbReference type="SAM" id="MobiDB-lite"/>
    </source>
</evidence>
<dbReference type="Gene3D" id="2.40.420.20">
    <property type="match status" value="1"/>
</dbReference>
<accession>A0AAW7XRR8</accession>
<evidence type="ECO:0000313" key="5">
    <source>
        <dbReference type="Proteomes" id="UP001169823"/>
    </source>
</evidence>
<proteinExistence type="inferred from homology"/>
<feature type="domain" description="Multidrug resistance protein MdtA-like barrel-sandwich hybrid" evidence="3">
    <location>
        <begin position="98"/>
        <end position="229"/>
    </location>
</feature>
<dbReference type="Gene3D" id="2.40.50.100">
    <property type="match status" value="1"/>
</dbReference>
<organism evidence="4 5">
    <name type="scientific">Celeribacter halophilus</name>
    <dbReference type="NCBI Taxonomy" id="576117"/>
    <lineage>
        <taxon>Bacteria</taxon>
        <taxon>Pseudomonadati</taxon>
        <taxon>Pseudomonadota</taxon>
        <taxon>Alphaproteobacteria</taxon>
        <taxon>Rhodobacterales</taxon>
        <taxon>Roseobacteraceae</taxon>
        <taxon>Celeribacter</taxon>
    </lineage>
</organism>
<name>A0AAW7XRR8_9RHOB</name>
<dbReference type="GO" id="GO:0015562">
    <property type="term" value="F:efflux transmembrane transporter activity"/>
    <property type="evidence" value="ECO:0007669"/>
    <property type="project" value="TreeGrafter"/>
</dbReference>
<dbReference type="Gene3D" id="1.10.287.470">
    <property type="entry name" value="Helix hairpin bin"/>
    <property type="match status" value="1"/>
</dbReference>
<evidence type="ECO:0000256" key="1">
    <source>
        <dbReference type="ARBA" id="ARBA00009477"/>
    </source>
</evidence>
<protein>
    <submittedName>
        <fullName evidence="4">Efflux RND transporter periplasmic adaptor subunit</fullName>
    </submittedName>
</protein>
<dbReference type="PANTHER" id="PTHR30469">
    <property type="entry name" value="MULTIDRUG RESISTANCE PROTEIN MDTA"/>
    <property type="match status" value="1"/>
</dbReference>
<dbReference type="NCBIfam" id="TIGR01730">
    <property type="entry name" value="RND_mfp"/>
    <property type="match status" value="1"/>
</dbReference>
<feature type="region of interest" description="Disordered" evidence="2">
    <location>
        <begin position="1"/>
        <end position="35"/>
    </location>
</feature>
<evidence type="ECO:0000313" key="4">
    <source>
        <dbReference type="EMBL" id="MDO6455460.1"/>
    </source>
</evidence>
<dbReference type="GO" id="GO:1990281">
    <property type="term" value="C:efflux pump complex"/>
    <property type="evidence" value="ECO:0007669"/>
    <property type="project" value="TreeGrafter"/>
</dbReference>
<comment type="similarity">
    <text evidence="1">Belongs to the membrane fusion protein (MFP) (TC 8.A.1) family.</text>
</comment>
<dbReference type="EMBL" id="JAUOPJ010000001">
    <property type="protein sequence ID" value="MDO6455460.1"/>
    <property type="molecule type" value="Genomic_DNA"/>
</dbReference>
<dbReference type="Proteomes" id="UP001169823">
    <property type="component" value="Unassembled WGS sequence"/>
</dbReference>
<dbReference type="SUPFAM" id="SSF111369">
    <property type="entry name" value="HlyD-like secretion proteins"/>
    <property type="match status" value="1"/>
</dbReference>
<dbReference type="PANTHER" id="PTHR30469:SF15">
    <property type="entry name" value="HLYD FAMILY OF SECRETION PROTEINS"/>
    <property type="match status" value="1"/>
</dbReference>
<evidence type="ECO:0000259" key="3">
    <source>
        <dbReference type="Pfam" id="PF25917"/>
    </source>
</evidence>
<dbReference type="Pfam" id="PF25917">
    <property type="entry name" value="BSH_RND"/>
    <property type="match status" value="1"/>
</dbReference>
<dbReference type="InterPro" id="IPR006143">
    <property type="entry name" value="RND_pump_MFP"/>
</dbReference>
<reference evidence="4" key="1">
    <citation type="submission" date="2023-07" db="EMBL/GenBank/DDBJ databases">
        <title>Genome content predicts the carbon catabolic preferences of heterotrophic bacteria.</title>
        <authorList>
            <person name="Gralka M."/>
        </authorList>
    </citation>
    <scope>NUCLEOTIDE SEQUENCE</scope>
    <source>
        <strain evidence="4">I2M02</strain>
    </source>
</reference>
<comment type="caution">
    <text evidence="4">The sequence shown here is derived from an EMBL/GenBank/DDBJ whole genome shotgun (WGS) entry which is preliminary data.</text>
</comment>
<sequence>MVPPKSEEETQDAQRPAEQNGMASKPPVPALRPAAPEPAGKPRIWLWGALVLLGLGLLGGLSSRLWLGGAVPVVVEIAKTAPVTRVLAVNGRIAAVHSVDVSAVVSGTVVSIPIDEGEQVEANQILAQVDAAEQNAIVRQAMAALDAALVAQQKATEDYDRSLSLGSNVSKTDLEADAFAKQSATQEVLRLSAFLDQARIALDNYTIRAPVAGTVLELEVETGQAISPSTNLLTLADLNDLVVEADVDESYATQIKVGQRAVLQLAGQTETHEGHVSFVSNRVDEATGGLAVKLRFDTPVAAPVGLTVTTNIIVEDRDAALTVPRTALVDGNEVFVVVDGLAELRPVTVVDWPAARLIATDGLTEGDVVIVDAAGITDGQEVEAETP</sequence>
<dbReference type="AlphaFoldDB" id="A0AAW7XRR8"/>
<dbReference type="InterPro" id="IPR058625">
    <property type="entry name" value="MdtA-like_BSH"/>
</dbReference>
<gene>
    <name evidence="4" type="ORF">Q4494_00080</name>
</gene>